<proteinExistence type="predicted"/>
<evidence type="ECO:0000313" key="1">
    <source>
        <dbReference type="EMBL" id="EKE28995.1"/>
    </source>
</evidence>
<comment type="caution">
    <text evidence="1">The sequence shown here is derived from an EMBL/GenBank/DDBJ whole genome shotgun (WGS) entry which is preliminary data.</text>
</comment>
<organism evidence="1">
    <name type="scientific">uncultured bacterium</name>
    <name type="common">gcode 4</name>
    <dbReference type="NCBI Taxonomy" id="1234023"/>
    <lineage>
        <taxon>Bacteria</taxon>
        <taxon>environmental samples</taxon>
    </lineage>
</organism>
<protein>
    <submittedName>
        <fullName evidence="1">Uncharacterized protein</fullName>
    </submittedName>
</protein>
<gene>
    <name evidence="1" type="ORF">ACD_2C00255G0002</name>
</gene>
<dbReference type="EMBL" id="AMFJ01000255">
    <property type="protein sequence ID" value="EKE28995.1"/>
    <property type="molecule type" value="Genomic_DNA"/>
</dbReference>
<name>K2GZN6_9BACT</name>
<accession>K2GZN6</accession>
<sequence>MNMQTWPQEDEREKVGAEENSENMHLDIKQYIIWLLGKEFDDILSLRVVWLDRFIEFNELANSALSSILIEKYNLNLKEEQFRDSFCTSNISTFNWTDQERDQLMDLIERKKSLYQEILADCIRRGNFGFPAEDLSDILNLIGSWVFEWKDSLYREYKKAALKYSATDLQNEIHYWIPDWDAVISYKESLLSSKVILKNIMSINDDNMRSYLLDATTLSLKWSHIYKDWIDAEQSELHSWHSDWKLVFLAPMENYIHRNFVDVEFIVLLREKISIDLSSFSELSAKYYNDPYWMDKIKSFYVEEILKWWGASYGQFLGKSFPNDMELRQRFGTFIWIVKWEFPKTFDEYRLKIAKVFSIDPDLLLEKKPEIVEWTQIETTYHEYGHSAFWVKSSKLEETKASLFYWLHLYDKYIESDQELTMWEISRLMYSFTLDFTRYISRMKDSQFRKYVYTSQILMHHMCDCWLLSYDSERNCLNLNLDWDDVIIRFKTLLRNLVWVLDTIKSIYESDDNAREGKMLEYYDNETLSVVNELHKNF</sequence>
<reference evidence="1" key="1">
    <citation type="journal article" date="2012" name="Science">
        <title>Fermentation, hydrogen, and sulfur metabolism in multiple uncultivated bacterial phyla.</title>
        <authorList>
            <person name="Wrighton K.C."/>
            <person name="Thomas B.C."/>
            <person name="Sharon I."/>
            <person name="Miller C.S."/>
            <person name="Castelle C.J."/>
            <person name="VerBerkmoes N.C."/>
            <person name="Wilkins M.J."/>
            <person name="Hettich R.L."/>
            <person name="Lipton M.S."/>
            <person name="Williams K.H."/>
            <person name="Long P.E."/>
            <person name="Banfield J.F."/>
        </authorList>
    </citation>
    <scope>NUCLEOTIDE SEQUENCE [LARGE SCALE GENOMIC DNA]</scope>
</reference>
<dbReference type="AlphaFoldDB" id="K2GZN6"/>